<dbReference type="InterPro" id="IPR001138">
    <property type="entry name" value="Zn2Cys6_DnaBD"/>
</dbReference>
<dbReference type="InterPro" id="IPR036864">
    <property type="entry name" value="Zn2-C6_fun-type_DNA-bd_sf"/>
</dbReference>
<proteinExistence type="predicted"/>
<dbReference type="GeneID" id="92038673"/>
<dbReference type="RefSeq" id="XP_066675386.1">
    <property type="nucleotide sequence ID" value="XM_066805613.1"/>
</dbReference>
<dbReference type="Pfam" id="PF00172">
    <property type="entry name" value="Zn_clus"/>
    <property type="match status" value="1"/>
</dbReference>
<dbReference type="EMBL" id="JAQQWN010000002">
    <property type="protein sequence ID" value="KAK8094613.1"/>
    <property type="molecule type" value="Genomic_DNA"/>
</dbReference>
<dbReference type="Proteomes" id="UP001433268">
    <property type="component" value="Unassembled WGS sequence"/>
</dbReference>
<accession>A0ABR1XD72</accession>
<dbReference type="SUPFAM" id="SSF57701">
    <property type="entry name" value="Zn2/Cys6 DNA-binding domain"/>
    <property type="match status" value="1"/>
</dbReference>
<dbReference type="PROSITE" id="PS50048">
    <property type="entry name" value="ZN2_CY6_FUNGAL_2"/>
    <property type="match status" value="1"/>
</dbReference>
<gene>
    <name evidence="4" type="ORF">PG997_001298</name>
</gene>
<dbReference type="CDD" id="cd00067">
    <property type="entry name" value="GAL4"/>
    <property type="match status" value="1"/>
</dbReference>
<feature type="region of interest" description="Disordered" evidence="2">
    <location>
        <begin position="169"/>
        <end position="240"/>
    </location>
</feature>
<comment type="caution">
    <text evidence="4">The sequence shown here is derived from an EMBL/GenBank/DDBJ whole genome shotgun (WGS) entry which is preliminary data.</text>
</comment>
<feature type="domain" description="Zn(2)-C6 fungal-type" evidence="3">
    <location>
        <begin position="242"/>
        <end position="267"/>
    </location>
</feature>
<evidence type="ECO:0000256" key="1">
    <source>
        <dbReference type="ARBA" id="ARBA00023242"/>
    </source>
</evidence>
<keyword evidence="5" id="KW-1185">Reference proteome</keyword>
<evidence type="ECO:0000256" key="2">
    <source>
        <dbReference type="SAM" id="MobiDB-lite"/>
    </source>
</evidence>
<evidence type="ECO:0000259" key="3">
    <source>
        <dbReference type="PROSITE" id="PS50048"/>
    </source>
</evidence>
<evidence type="ECO:0000313" key="4">
    <source>
        <dbReference type="EMBL" id="KAK8094613.1"/>
    </source>
</evidence>
<protein>
    <recommendedName>
        <fullName evidence="3">Zn(2)-C6 fungal-type domain-containing protein</fullName>
    </recommendedName>
</protein>
<name>A0ABR1XD72_9PEZI</name>
<organism evidence="4 5">
    <name type="scientific">Apiospora hydei</name>
    <dbReference type="NCBI Taxonomy" id="1337664"/>
    <lineage>
        <taxon>Eukaryota</taxon>
        <taxon>Fungi</taxon>
        <taxon>Dikarya</taxon>
        <taxon>Ascomycota</taxon>
        <taxon>Pezizomycotina</taxon>
        <taxon>Sordariomycetes</taxon>
        <taxon>Xylariomycetidae</taxon>
        <taxon>Amphisphaeriales</taxon>
        <taxon>Apiosporaceae</taxon>
        <taxon>Apiospora</taxon>
    </lineage>
</organism>
<keyword evidence="1" id="KW-0539">Nucleus</keyword>
<dbReference type="Gene3D" id="4.10.240.10">
    <property type="entry name" value="Zn(2)-C6 fungal-type DNA-binding domain"/>
    <property type="match status" value="1"/>
</dbReference>
<reference evidence="4 5" key="1">
    <citation type="submission" date="2023-01" db="EMBL/GenBank/DDBJ databases">
        <title>Analysis of 21 Apiospora genomes using comparative genomics revels a genus with tremendous synthesis potential of carbohydrate active enzymes and secondary metabolites.</title>
        <authorList>
            <person name="Sorensen T."/>
        </authorList>
    </citation>
    <scope>NUCLEOTIDE SEQUENCE [LARGE SCALE GENOMIC DNA]</scope>
    <source>
        <strain evidence="4 5">CBS 114990</strain>
    </source>
</reference>
<feature type="compositionally biased region" description="Polar residues" evidence="2">
    <location>
        <begin position="169"/>
        <end position="202"/>
    </location>
</feature>
<sequence length="281" mass="30133">MDSIDKFFDFNAASMFDDNQNNGTDNMDSFFHDNNMITMENVPNNPMSNHNIGNLPEGSRPETYMGHQYPNPLNSQPMAVQAGNGSSDLSMMSNAGNTTNYGLINQDTMQGFRQQPNVDQNQFNFMNLDFSQNDNSLDVPLPLMNYPSPESLGNSLPASQEQATANINTSNEPITTSKPATTQPANTLGVTSAPCQVTNSSAVPAPAPAGPAKRGRKRKATADPEAQAQAKGPAPKKLKLNSCNQCRKSKVKCDGDFGKACSNCTKRASNASLTARTTGPS</sequence>
<evidence type="ECO:0000313" key="5">
    <source>
        <dbReference type="Proteomes" id="UP001433268"/>
    </source>
</evidence>